<protein>
    <submittedName>
        <fullName evidence="1">Uncharacterized protein</fullName>
    </submittedName>
</protein>
<organism evidence="1 2">
    <name type="scientific">Melastoma candidum</name>
    <dbReference type="NCBI Taxonomy" id="119954"/>
    <lineage>
        <taxon>Eukaryota</taxon>
        <taxon>Viridiplantae</taxon>
        <taxon>Streptophyta</taxon>
        <taxon>Embryophyta</taxon>
        <taxon>Tracheophyta</taxon>
        <taxon>Spermatophyta</taxon>
        <taxon>Magnoliopsida</taxon>
        <taxon>eudicotyledons</taxon>
        <taxon>Gunneridae</taxon>
        <taxon>Pentapetalae</taxon>
        <taxon>rosids</taxon>
        <taxon>malvids</taxon>
        <taxon>Myrtales</taxon>
        <taxon>Melastomataceae</taxon>
        <taxon>Melastomatoideae</taxon>
        <taxon>Melastomateae</taxon>
        <taxon>Melastoma</taxon>
    </lineage>
</organism>
<comment type="caution">
    <text evidence="1">The sequence shown here is derived from an EMBL/GenBank/DDBJ whole genome shotgun (WGS) entry which is preliminary data.</text>
</comment>
<accession>A0ACB9NWF0</accession>
<sequence length="173" mass="18892">MIRDAKGAPRAGAVVVFLVCMEMFREIAAHSLPSSSSTSPSLLSNSAGNDGKVSAFYVLGDSSVDCGENTLFYPFLHMNLSLHPCSGSDSESYPTFSHRKDGPCQLPTGQNNSVDFVLKGLNFGSAEATIMNFGDRKFQSLNQQIRQALETFQLVQLHLTEKDARDVSSWNHL</sequence>
<dbReference type="EMBL" id="CM042886">
    <property type="protein sequence ID" value="KAI4340503.1"/>
    <property type="molecule type" value="Genomic_DNA"/>
</dbReference>
<keyword evidence="2" id="KW-1185">Reference proteome</keyword>
<name>A0ACB9NWF0_9MYRT</name>
<evidence type="ECO:0000313" key="2">
    <source>
        <dbReference type="Proteomes" id="UP001057402"/>
    </source>
</evidence>
<evidence type="ECO:0000313" key="1">
    <source>
        <dbReference type="EMBL" id="KAI4340503.1"/>
    </source>
</evidence>
<dbReference type="Proteomes" id="UP001057402">
    <property type="component" value="Chromosome 7"/>
</dbReference>
<reference evidence="2" key="1">
    <citation type="journal article" date="2023" name="Front. Plant Sci.">
        <title>Chromosomal-level genome assembly of Melastoma candidum provides insights into trichome evolution.</title>
        <authorList>
            <person name="Zhong Y."/>
            <person name="Wu W."/>
            <person name="Sun C."/>
            <person name="Zou P."/>
            <person name="Liu Y."/>
            <person name="Dai S."/>
            <person name="Zhou R."/>
        </authorList>
    </citation>
    <scope>NUCLEOTIDE SEQUENCE [LARGE SCALE GENOMIC DNA]</scope>
</reference>
<gene>
    <name evidence="1" type="ORF">MLD38_025332</name>
</gene>
<proteinExistence type="predicted"/>